<reference evidence="2 3" key="1">
    <citation type="journal article" date="2011" name="Syst. Appl. Microbiol.">
        <title>Defluviimonas denitrificans gen. nov., sp. nov., and Pararhodobacter aggregans gen. nov., sp. nov., non-phototrophic Rhodobacteraceae from the biofilter of a marine aquaculture.</title>
        <authorList>
            <person name="Foesel B.U."/>
            <person name="Drake H.L."/>
            <person name="Schramm A."/>
        </authorList>
    </citation>
    <scope>NUCLEOTIDE SEQUENCE [LARGE SCALE GENOMIC DNA]</scope>
    <source>
        <strain evidence="2 3">D1-19</strain>
    </source>
</reference>
<evidence type="ECO:0008006" key="4">
    <source>
        <dbReference type="Google" id="ProtNLM"/>
    </source>
</evidence>
<organism evidence="2 3">
    <name type="scientific">Pararhodobacter aggregans</name>
    <dbReference type="NCBI Taxonomy" id="404875"/>
    <lineage>
        <taxon>Bacteria</taxon>
        <taxon>Pseudomonadati</taxon>
        <taxon>Pseudomonadota</taxon>
        <taxon>Alphaproteobacteria</taxon>
        <taxon>Rhodobacterales</taxon>
        <taxon>Paracoccaceae</taxon>
        <taxon>Pararhodobacter</taxon>
    </lineage>
</organism>
<proteinExistence type="predicted"/>
<dbReference type="InterPro" id="IPR006616">
    <property type="entry name" value="DM9_repeat"/>
</dbReference>
<dbReference type="SMART" id="SM00696">
    <property type="entry name" value="DM9"/>
    <property type="match status" value="2"/>
</dbReference>
<dbReference type="AlphaFoldDB" id="A0A2T7URJ8"/>
<name>A0A2T7URJ8_9RHOB</name>
<feature type="signal peptide" evidence="1">
    <location>
        <begin position="1"/>
        <end position="32"/>
    </location>
</feature>
<dbReference type="PANTHER" id="PTHR31649">
    <property type="entry name" value="AGAP009604-PA"/>
    <property type="match status" value="1"/>
</dbReference>
<dbReference type="Proteomes" id="UP000244810">
    <property type="component" value="Unassembled WGS sequence"/>
</dbReference>
<sequence length="174" mass="18136">MQVHVRWCVSMQTVLSGVVAAAVLVLAQPVQAQTDIAWRHAAGGSVPRGAMVAGAESNGAALYVCVAAYAGGYHPGKVRPGFNGCNIGYGGREIAVAEYDVAMGQANWVRARGGMVPVNALSAAAEASGEALYFCRAWYAGGTHPGKVRPGFRGCNIGYGGNEVTVNEYEVMVW</sequence>
<evidence type="ECO:0000313" key="3">
    <source>
        <dbReference type="Proteomes" id="UP000244810"/>
    </source>
</evidence>
<keyword evidence="1" id="KW-0732">Signal</keyword>
<dbReference type="PANTHER" id="PTHR31649:SF1">
    <property type="entry name" value="FARNESOIC ACID O-METHYL TRANSFERASE DOMAIN-CONTAINING PROTEIN"/>
    <property type="match status" value="1"/>
</dbReference>
<gene>
    <name evidence="2" type="ORF">DDE23_10965</name>
</gene>
<accession>A0A2T7URJ8</accession>
<evidence type="ECO:0000256" key="1">
    <source>
        <dbReference type="SAM" id="SignalP"/>
    </source>
</evidence>
<keyword evidence="3" id="KW-1185">Reference proteome</keyword>
<protein>
    <recommendedName>
        <fullName evidence="4">DUF3421 domain-containing protein</fullName>
    </recommendedName>
</protein>
<dbReference type="Pfam" id="PF11901">
    <property type="entry name" value="DM9"/>
    <property type="match status" value="1"/>
</dbReference>
<comment type="caution">
    <text evidence="2">The sequence shown here is derived from an EMBL/GenBank/DDBJ whole genome shotgun (WGS) entry which is preliminary data.</text>
</comment>
<dbReference type="EMBL" id="QDDR01000005">
    <property type="protein sequence ID" value="PVE47363.1"/>
    <property type="molecule type" value="Genomic_DNA"/>
</dbReference>
<evidence type="ECO:0000313" key="2">
    <source>
        <dbReference type="EMBL" id="PVE47363.1"/>
    </source>
</evidence>
<feature type="chain" id="PRO_5015396506" description="DUF3421 domain-containing protein" evidence="1">
    <location>
        <begin position="33"/>
        <end position="174"/>
    </location>
</feature>